<dbReference type="Proteomes" id="UP001430306">
    <property type="component" value="Unassembled WGS sequence"/>
</dbReference>
<feature type="transmembrane region" description="Helical" evidence="1">
    <location>
        <begin position="103"/>
        <end position="121"/>
    </location>
</feature>
<proteinExistence type="predicted"/>
<feature type="transmembrane region" description="Helical" evidence="1">
    <location>
        <begin position="205"/>
        <end position="231"/>
    </location>
</feature>
<feature type="transmembrane region" description="Helical" evidence="1">
    <location>
        <begin position="297"/>
        <end position="317"/>
    </location>
</feature>
<keyword evidence="3" id="KW-1185">Reference proteome</keyword>
<feature type="transmembrane region" description="Helical" evidence="1">
    <location>
        <begin position="237"/>
        <end position="262"/>
    </location>
</feature>
<dbReference type="RefSeq" id="WP_230274648.1">
    <property type="nucleotide sequence ID" value="NZ_JAJKFW010000025.1"/>
</dbReference>
<name>A0ABS8NMJ1_9BACT</name>
<comment type="caution">
    <text evidence="2">The sequence shown here is derived from an EMBL/GenBank/DDBJ whole genome shotgun (WGS) entry which is preliminary data.</text>
</comment>
<keyword evidence="1" id="KW-0472">Membrane</keyword>
<gene>
    <name evidence="2" type="ORF">LOC71_15505</name>
</gene>
<keyword evidence="1" id="KW-1133">Transmembrane helix</keyword>
<accession>A0ABS8NMJ1</accession>
<keyword evidence="1" id="KW-0812">Transmembrane</keyword>
<evidence type="ECO:0000313" key="3">
    <source>
        <dbReference type="Proteomes" id="UP001430306"/>
    </source>
</evidence>
<evidence type="ECO:0000256" key="1">
    <source>
        <dbReference type="SAM" id="Phobius"/>
    </source>
</evidence>
<dbReference type="EMBL" id="JAJKFW010000025">
    <property type="protein sequence ID" value="MCC9643691.1"/>
    <property type="molecule type" value="Genomic_DNA"/>
</dbReference>
<organism evidence="2 3">
    <name type="scientific">Rhodopirellula halodulae</name>
    <dbReference type="NCBI Taxonomy" id="2894198"/>
    <lineage>
        <taxon>Bacteria</taxon>
        <taxon>Pseudomonadati</taxon>
        <taxon>Planctomycetota</taxon>
        <taxon>Planctomycetia</taxon>
        <taxon>Pirellulales</taxon>
        <taxon>Pirellulaceae</taxon>
        <taxon>Rhodopirellula</taxon>
    </lineage>
</organism>
<protein>
    <submittedName>
        <fullName evidence="2">Uncharacterized protein</fullName>
    </submittedName>
</protein>
<evidence type="ECO:0000313" key="2">
    <source>
        <dbReference type="EMBL" id="MCC9643691.1"/>
    </source>
</evidence>
<reference evidence="2" key="1">
    <citation type="submission" date="2021-11" db="EMBL/GenBank/DDBJ databases">
        <title>Genome sequence.</title>
        <authorList>
            <person name="Sun Q."/>
        </authorList>
    </citation>
    <scope>NUCLEOTIDE SEQUENCE</scope>
    <source>
        <strain evidence="2">JC740</strain>
    </source>
</reference>
<feature type="transmembrane region" description="Helical" evidence="1">
    <location>
        <begin position="141"/>
        <end position="160"/>
    </location>
</feature>
<sequence>MTSTLVSPTTSRLVRITCPECSALLELAWNPAANPSADTGTSETECTACHHTIDLNRIDGGELADTHSFAVRQQAAERLRLEPPSVERVLVQAIRLLRFNWKVLLIVSCFTTFVWFALVVWPCQQLSQLWSLAQQDPTQLLVFIAGGLMVSLVTAITTAYTTSVMARTTLAVSRYGEHTSNPNPSGIELGRFTVPFGVLGNMTCFMGIVGFLAGILLVLGVLAMVVCMLVLPLPRETATLVGTFVVGCVYFVLIFSLQWFLWPAVFLIADRRASVLDALSQGVGLAWRFRSISLKVVTFYFLLSTVGALLFYVGQAITTPLASLPLAVAYLRMTGGQTALDSPR</sequence>